<name>A0A1W1BCR6_9ZZZZ</name>
<dbReference type="CDD" id="cd01949">
    <property type="entry name" value="GGDEF"/>
    <property type="match status" value="1"/>
</dbReference>
<feature type="domain" description="GGDEF" evidence="2">
    <location>
        <begin position="193"/>
        <end position="318"/>
    </location>
</feature>
<dbReference type="InterPro" id="IPR000160">
    <property type="entry name" value="GGDEF_dom"/>
</dbReference>
<proteinExistence type="predicted"/>
<keyword evidence="1" id="KW-0472">Membrane</keyword>
<dbReference type="Gene3D" id="3.30.70.270">
    <property type="match status" value="1"/>
</dbReference>
<dbReference type="AlphaFoldDB" id="A0A1W1BCR6"/>
<dbReference type="InterPro" id="IPR043128">
    <property type="entry name" value="Rev_trsase/Diguanyl_cyclase"/>
</dbReference>
<protein>
    <submittedName>
        <fullName evidence="3">Diguanylate cyclase/phosphodiesterase (GGDEF &amp; EAL domains) with PAS/PAC sensor(S)</fullName>
    </submittedName>
</protein>
<keyword evidence="1" id="KW-0812">Transmembrane</keyword>
<dbReference type="GO" id="GO:0043709">
    <property type="term" value="P:cell adhesion involved in single-species biofilm formation"/>
    <property type="evidence" value="ECO:0007669"/>
    <property type="project" value="TreeGrafter"/>
</dbReference>
<dbReference type="GO" id="GO:0052621">
    <property type="term" value="F:diguanylate cyclase activity"/>
    <property type="evidence" value="ECO:0007669"/>
    <property type="project" value="TreeGrafter"/>
</dbReference>
<evidence type="ECO:0000256" key="1">
    <source>
        <dbReference type="SAM" id="Phobius"/>
    </source>
</evidence>
<dbReference type="PROSITE" id="PS50887">
    <property type="entry name" value="GGDEF"/>
    <property type="match status" value="1"/>
</dbReference>
<dbReference type="Gene3D" id="3.30.450.20">
    <property type="entry name" value="PAS domain"/>
    <property type="match status" value="1"/>
</dbReference>
<evidence type="ECO:0000259" key="2">
    <source>
        <dbReference type="PROSITE" id="PS50887"/>
    </source>
</evidence>
<keyword evidence="1" id="KW-1133">Transmembrane helix</keyword>
<dbReference type="GO" id="GO:1902201">
    <property type="term" value="P:negative regulation of bacterial-type flagellum-dependent cell motility"/>
    <property type="evidence" value="ECO:0007669"/>
    <property type="project" value="TreeGrafter"/>
</dbReference>
<dbReference type="EMBL" id="FPHF01000011">
    <property type="protein sequence ID" value="SFV51297.1"/>
    <property type="molecule type" value="Genomic_DNA"/>
</dbReference>
<feature type="transmembrane region" description="Helical" evidence="1">
    <location>
        <begin position="6"/>
        <end position="26"/>
    </location>
</feature>
<accession>A0A1W1BCR6</accession>
<gene>
    <name evidence="3" type="ORF">MNB_SM-4-526</name>
</gene>
<dbReference type="FunFam" id="3.30.70.270:FF:000001">
    <property type="entry name" value="Diguanylate cyclase domain protein"/>
    <property type="match status" value="1"/>
</dbReference>
<dbReference type="SMART" id="SM00267">
    <property type="entry name" value="GGDEF"/>
    <property type="match status" value="1"/>
</dbReference>
<dbReference type="PANTHER" id="PTHR45138:SF9">
    <property type="entry name" value="DIGUANYLATE CYCLASE DGCM-RELATED"/>
    <property type="match status" value="1"/>
</dbReference>
<dbReference type="GO" id="GO:0005886">
    <property type="term" value="C:plasma membrane"/>
    <property type="evidence" value="ECO:0007669"/>
    <property type="project" value="TreeGrafter"/>
</dbReference>
<sequence>MNDLLELNNILCVGVVALSILAAYLLSKKSLQQKTYYKKIIDSSANIVVVHDTKHIVTANKTFFYYFKNYKNLADFRKDHICISDFFEVEDGYLRPPRGENSWLETLAESQNKKYKVKIKINDESLYFLISASLLDEKKNLYVMILSDITEQESTKHVLVSLSIKDKLTNIGNRKYYDDILHEHITLAQRYPHTFSLVLLDIDFFKKVNDSLGHDIGDQVLSEYTKFIGYHLREVDIFCRIGGEEFVLLLPHTSKDKAYILTQKLRSLVEQHKKIVEITMSFGVVEYEKGDDAQSIFKRADTALYRAKDTGRNKVIIG</sequence>
<dbReference type="SUPFAM" id="SSF55073">
    <property type="entry name" value="Nucleotide cyclase"/>
    <property type="match status" value="1"/>
</dbReference>
<dbReference type="NCBIfam" id="TIGR00254">
    <property type="entry name" value="GGDEF"/>
    <property type="match status" value="1"/>
</dbReference>
<dbReference type="InterPro" id="IPR029787">
    <property type="entry name" value="Nucleotide_cyclase"/>
</dbReference>
<organism evidence="3">
    <name type="scientific">hydrothermal vent metagenome</name>
    <dbReference type="NCBI Taxonomy" id="652676"/>
    <lineage>
        <taxon>unclassified sequences</taxon>
        <taxon>metagenomes</taxon>
        <taxon>ecological metagenomes</taxon>
    </lineage>
</organism>
<dbReference type="InterPro" id="IPR050469">
    <property type="entry name" value="Diguanylate_Cyclase"/>
</dbReference>
<reference evidence="3" key="1">
    <citation type="submission" date="2016-10" db="EMBL/GenBank/DDBJ databases">
        <authorList>
            <person name="de Groot N.N."/>
        </authorList>
    </citation>
    <scope>NUCLEOTIDE SEQUENCE</scope>
</reference>
<dbReference type="PANTHER" id="PTHR45138">
    <property type="entry name" value="REGULATORY COMPONENTS OF SENSORY TRANSDUCTION SYSTEM"/>
    <property type="match status" value="1"/>
</dbReference>
<dbReference type="Pfam" id="PF00990">
    <property type="entry name" value="GGDEF"/>
    <property type="match status" value="1"/>
</dbReference>
<evidence type="ECO:0000313" key="3">
    <source>
        <dbReference type="EMBL" id="SFV51297.1"/>
    </source>
</evidence>